<accession>A0A5J4LNG1</accession>
<comment type="caution">
    <text evidence="1">The sequence shown here is derived from an EMBL/GenBank/DDBJ whole genome shotgun (WGS) entry which is preliminary data.</text>
</comment>
<proteinExistence type="predicted"/>
<dbReference type="EMBL" id="BLAG01000011">
    <property type="protein sequence ID" value="GES31885.1"/>
    <property type="molecule type" value="Genomic_DNA"/>
</dbReference>
<sequence>MPVSWRTMPTMITPESANIETRATARRVVLCQGAQRWRRAAASACGWDVYGGGTGADGGRGGWGGYTRRP</sequence>
<keyword evidence="2" id="KW-1185">Reference proteome</keyword>
<organism evidence="1 2">
    <name type="scientific">Streptomyces angustmyceticus</name>
    <dbReference type="NCBI Taxonomy" id="285578"/>
    <lineage>
        <taxon>Bacteria</taxon>
        <taxon>Bacillati</taxon>
        <taxon>Actinomycetota</taxon>
        <taxon>Actinomycetes</taxon>
        <taxon>Kitasatosporales</taxon>
        <taxon>Streptomycetaceae</taxon>
        <taxon>Streptomyces</taxon>
    </lineage>
</organism>
<gene>
    <name evidence="1" type="ORF">San01_43720</name>
</gene>
<evidence type="ECO:0000313" key="1">
    <source>
        <dbReference type="EMBL" id="GES31885.1"/>
    </source>
</evidence>
<protein>
    <submittedName>
        <fullName evidence="1">Uncharacterized protein</fullName>
    </submittedName>
</protein>
<evidence type="ECO:0000313" key="2">
    <source>
        <dbReference type="Proteomes" id="UP000325598"/>
    </source>
</evidence>
<dbReference type="Proteomes" id="UP000325598">
    <property type="component" value="Unassembled WGS sequence"/>
</dbReference>
<name>A0A5J4LNG1_9ACTN</name>
<dbReference type="AlphaFoldDB" id="A0A5J4LNG1"/>
<reference evidence="1 2" key="1">
    <citation type="submission" date="2019-10" db="EMBL/GenBank/DDBJ databases">
        <title>Whole genome shotgun sequence of Streptomyces angustmyceticus NBRC 3934.</title>
        <authorList>
            <person name="Hosoyama A."/>
            <person name="Ichikawa N."/>
            <person name="Kimura A."/>
            <person name="Kitahashi Y."/>
            <person name="Komaki H."/>
            <person name="Uohara A."/>
        </authorList>
    </citation>
    <scope>NUCLEOTIDE SEQUENCE [LARGE SCALE GENOMIC DNA]</scope>
    <source>
        <strain evidence="1 2">NBRC 3934</strain>
    </source>
</reference>